<evidence type="ECO:0000256" key="3">
    <source>
        <dbReference type="ARBA" id="ARBA00022691"/>
    </source>
</evidence>
<dbReference type="GO" id="GO:0006298">
    <property type="term" value="P:mismatch repair"/>
    <property type="evidence" value="ECO:0007669"/>
    <property type="project" value="TreeGrafter"/>
</dbReference>
<keyword evidence="3" id="KW-0949">S-adenosyl-L-methionine</keyword>
<accession>A0A7S7JLP9</accession>
<dbReference type="GO" id="GO:1904047">
    <property type="term" value="F:S-adenosyl-L-methionine binding"/>
    <property type="evidence" value="ECO:0007669"/>
    <property type="project" value="TreeGrafter"/>
</dbReference>
<dbReference type="Gene3D" id="3.40.50.150">
    <property type="entry name" value="Vaccinia Virus protein VP39"/>
    <property type="match status" value="1"/>
</dbReference>
<evidence type="ECO:0000256" key="1">
    <source>
        <dbReference type="ARBA" id="ARBA00022603"/>
    </source>
</evidence>
<dbReference type="InterPro" id="IPR029063">
    <property type="entry name" value="SAM-dependent_MTases_sf"/>
</dbReference>
<dbReference type="PANTHER" id="PTHR30481">
    <property type="entry name" value="DNA ADENINE METHYLASE"/>
    <property type="match status" value="1"/>
</dbReference>
<sequence length="120" mass="14615">MIIKNYCTSSKNDFIFCNLPYDYDTKTFNSYSIEIFDKDHQKELCENLKAAHVRGVKWILTNHDTTLINFLYQSFYLIKIPVDRFINYQSINRKNQTYEMIITNFNLNQKQHQKIKIYYF</sequence>
<evidence type="ECO:0000256" key="2">
    <source>
        <dbReference type="ARBA" id="ARBA00022679"/>
    </source>
</evidence>
<protein>
    <recommendedName>
        <fullName evidence="5">DNA adenine methylase</fullName>
    </recommendedName>
</protein>
<dbReference type="Pfam" id="PF02086">
    <property type="entry name" value="MethyltransfD12"/>
    <property type="match status" value="1"/>
</dbReference>
<dbReference type="GO" id="GO:0009007">
    <property type="term" value="F:site-specific DNA-methyltransferase (adenine-specific) activity"/>
    <property type="evidence" value="ECO:0007669"/>
    <property type="project" value="UniProtKB-EC"/>
</dbReference>
<evidence type="ECO:0000313" key="4">
    <source>
        <dbReference type="EMBL" id="QOX89304.1"/>
    </source>
</evidence>
<reference evidence="4" key="1">
    <citation type="submission" date="2020-08" db="EMBL/GenBank/DDBJ databases">
        <title>Phytoplasma sp. strain PR08 associated with Phyllody Disease of Parthenium hysterophorus.</title>
        <authorList>
            <person name="Kirdat K."/>
            <person name="Tiwarekar B."/>
            <person name="Yadav A."/>
        </authorList>
    </citation>
    <scope>NUCLEOTIDE SEQUENCE [LARGE SCALE GENOMIC DNA]</scope>
    <source>
        <strain evidence="4">PR08</strain>
    </source>
</reference>
<keyword evidence="2" id="KW-0808">Transferase</keyword>
<dbReference type="SUPFAM" id="SSF53335">
    <property type="entry name" value="S-adenosyl-L-methionine-dependent methyltransferases"/>
    <property type="match status" value="1"/>
</dbReference>
<proteinExistence type="predicted"/>
<evidence type="ECO:0008006" key="5">
    <source>
        <dbReference type="Google" id="ProtNLM"/>
    </source>
</evidence>
<dbReference type="EMBL" id="CP060385">
    <property type="protein sequence ID" value="QOX89304.1"/>
    <property type="molecule type" value="Genomic_DNA"/>
</dbReference>
<organism evidence="4">
    <name type="scientific">Candidatus Phytoplasma australasiaticum subsp. australasiaticum</name>
    <dbReference type="NCBI Taxonomy" id="2832407"/>
    <lineage>
        <taxon>Bacteria</taxon>
        <taxon>Bacillati</taxon>
        <taxon>Mycoplasmatota</taxon>
        <taxon>Mollicutes</taxon>
        <taxon>Acholeplasmatales</taxon>
        <taxon>Acholeplasmataceae</taxon>
        <taxon>Candidatus Phytoplasma</taxon>
        <taxon>16SrII (Peanut WB group)</taxon>
        <taxon>Candidatus Phytoplasma australasiaticum</taxon>
    </lineage>
</organism>
<dbReference type="GO" id="GO:0043565">
    <property type="term" value="F:sequence-specific DNA binding"/>
    <property type="evidence" value="ECO:0007669"/>
    <property type="project" value="TreeGrafter"/>
</dbReference>
<keyword evidence="1" id="KW-0489">Methyltransferase</keyword>
<dbReference type="AlphaFoldDB" id="A0A7S7JLP9"/>
<dbReference type="GO" id="GO:0032259">
    <property type="term" value="P:methylation"/>
    <property type="evidence" value="ECO:0007669"/>
    <property type="project" value="UniProtKB-KW"/>
</dbReference>
<name>A0A7S7JLP9_9MOLU</name>
<dbReference type="InterPro" id="IPR012327">
    <property type="entry name" value="MeTrfase_D12"/>
</dbReference>
<gene>
    <name evidence="4" type="ORF">H7685_02335</name>
</gene>
<dbReference type="GO" id="GO:0009307">
    <property type="term" value="P:DNA restriction-modification system"/>
    <property type="evidence" value="ECO:0007669"/>
    <property type="project" value="InterPro"/>
</dbReference>